<dbReference type="PANTHER" id="PTHR42711:SF5">
    <property type="entry name" value="ABC TRANSPORTER ATP-BINDING PROTEIN NATA"/>
    <property type="match status" value="1"/>
</dbReference>
<dbReference type="PANTHER" id="PTHR42711">
    <property type="entry name" value="ABC TRANSPORTER ATP-BINDING PROTEIN"/>
    <property type="match status" value="1"/>
</dbReference>
<evidence type="ECO:0000313" key="7">
    <source>
        <dbReference type="Proteomes" id="UP000781173"/>
    </source>
</evidence>
<protein>
    <submittedName>
        <fullName evidence="6">ABC transporter ATP-binding protein</fullName>
    </submittedName>
</protein>
<dbReference type="PROSITE" id="PS50893">
    <property type="entry name" value="ABC_TRANSPORTER_2"/>
    <property type="match status" value="1"/>
</dbReference>
<organism evidence="6 7">
    <name type="scientific">Candidatus Dojkabacteria bacterium</name>
    <dbReference type="NCBI Taxonomy" id="2099670"/>
    <lineage>
        <taxon>Bacteria</taxon>
        <taxon>Candidatus Dojkabacteria</taxon>
    </lineage>
</organism>
<dbReference type="AlphaFoldDB" id="A0A952AK34"/>
<dbReference type="SMART" id="SM00382">
    <property type="entry name" value="AAA"/>
    <property type="match status" value="1"/>
</dbReference>
<keyword evidence="3" id="KW-0547">Nucleotide-binding</keyword>
<dbReference type="EMBL" id="JACFOF010000003">
    <property type="protein sequence ID" value="MBW7953487.1"/>
    <property type="molecule type" value="Genomic_DNA"/>
</dbReference>
<sequence length="294" mass="32972">MKDTAIEIINLHKSFGQVQAVKGLNLEVHRGEIFGFLGPNGAGKTTTIRTMLNFIIPDQGKIKILGQNPAFNSQILMREIGYIAGEIALWDNYKVGSFLNALEDIRGESGAIRNSLIERFQLDEHKKIKSLSKGNKQKVAIIQAFMHEPKVLILDEPSSGLDPILQNEFYHLLAEVKHRGGTVFFSSHVLSEVQKVCDRVAVIKDGELVSIETISELRNKNIFRIELTYSGKGPTENDFGKDNIENFETSANNLIRFTYKGEINSLLAILNQFDLANLTISEPSIEDIFLAYYN</sequence>
<proteinExistence type="inferred from homology"/>
<dbReference type="CDD" id="cd03230">
    <property type="entry name" value="ABC_DR_subfamily_A"/>
    <property type="match status" value="1"/>
</dbReference>
<reference evidence="6" key="1">
    <citation type="journal article" date="2022" name="ISME J.">
        <title>A general approach to explore prokaryotic protein glycosylation reveals the unique surface layer modulation of an anammox bacterium.</title>
        <authorList>
            <person name="Pabst M."/>
            <person name="Grouzdev D.S."/>
            <person name="Lawson C.E."/>
            <person name="Kleikamp H.B.C."/>
            <person name="de Ram C."/>
            <person name="Louwen R."/>
            <person name="Lin Y.M."/>
            <person name="Lucker S."/>
            <person name="van Loosdrecht M.C.M."/>
            <person name="Laureni M."/>
        </authorList>
    </citation>
    <scope>NUCLEOTIDE SEQUENCE</scope>
    <source>
        <strain evidence="6">BROCD043</strain>
    </source>
</reference>
<dbReference type="Pfam" id="PF00005">
    <property type="entry name" value="ABC_tran"/>
    <property type="match status" value="1"/>
</dbReference>
<evidence type="ECO:0000256" key="3">
    <source>
        <dbReference type="ARBA" id="ARBA00022741"/>
    </source>
</evidence>
<evidence type="ECO:0000256" key="4">
    <source>
        <dbReference type="ARBA" id="ARBA00022840"/>
    </source>
</evidence>
<dbReference type="PROSITE" id="PS00211">
    <property type="entry name" value="ABC_TRANSPORTER_1"/>
    <property type="match status" value="1"/>
</dbReference>
<dbReference type="InterPro" id="IPR003593">
    <property type="entry name" value="AAA+_ATPase"/>
</dbReference>
<accession>A0A952AK34</accession>
<dbReference type="GO" id="GO:0016887">
    <property type="term" value="F:ATP hydrolysis activity"/>
    <property type="evidence" value="ECO:0007669"/>
    <property type="project" value="InterPro"/>
</dbReference>
<dbReference type="InterPro" id="IPR027417">
    <property type="entry name" value="P-loop_NTPase"/>
</dbReference>
<dbReference type="InterPro" id="IPR017871">
    <property type="entry name" value="ABC_transporter-like_CS"/>
</dbReference>
<feature type="domain" description="ABC transporter" evidence="5">
    <location>
        <begin position="6"/>
        <end position="230"/>
    </location>
</feature>
<dbReference type="GO" id="GO:0005524">
    <property type="term" value="F:ATP binding"/>
    <property type="evidence" value="ECO:0007669"/>
    <property type="project" value="UniProtKB-KW"/>
</dbReference>
<comment type="caution">
    <text evidence="6">The sequence shown here is derived from an EMBL/GenBank/DDBJ whole genome shotgun (WGS) entry which is preliminary data.</text>
</comment>
<dbReference type="InterPro" id="IPR050763">
    <property type="entry name" value="ABC_transporter_ATP-binding"/>
</dbReference>
<dbReference type="InterPro" id="IPR003439">
    <property type="entry name" value="ABC_transporter-like_ATP-bd"/>
</dbReference>
<gene>
    <name evidence="6" type="ORF">H3C67_01750</name>
</gene>
<dbReference type="Proteomes" id="UP000781173">
    <property type="component" value="Unassembled WGS sequence"/>
</dbReference>
<keyword evidence="4 6" id="KW-0067">ATP-binding</keyword>
<comment type="similarity">
    <text evidence="1">Belongs to the ABC transporter superfamily.</text>
</comment>
<evidence type="ECO:0000313" key="6">
    <source>
        <dbReference type="EMBL" id="MBW7953487.1"/>
    </source>
</evidence>
<dbReference type="Gene3D" id="3.40.50.300">
    <property type="entry name" value="P-loop containing nucleotide triphosphate hydrolases"/>
    <property type="match status" value="1"/>
</dbReference>
<evidence type="ECO:0000256" key="1">
    <source>
        <dbReference type="ARBA" id="ARBA00005417"/>
    </source>
</evidence>
<dbReference type="SUPFAM" id="SSF52540">
    <property type="entry name" value="P-loop containing nucleoside triphosphate hydrolases"/>
    <property type="match status" value="1"/>
</dbReference>
<evidence type="ECO:0000259" key="5">
    <source>
        <dbReference type="PROSITE" id="PS50893"/>
    </source>
</evidence>
<name>A0A952AK34_9BACT</name>
<evidence type="ECO:0000256" key="2">
    <source>
        <dbReference type="ARBA" id="ARBA00022448"/>
    </source>
</evidence>
<keyword evidence="2" id="KW-0813">Transport</keyword>